<dbReference type="PROSITE" id="PS51440">
    <property type="entry name" value="TIM_2"/>
    <property type="match status" value="1"/>
</dbReference>
<dbReference type="UniPathway" id="UPA00138"/>
<dbReference type="InterPro" id="IPR020861">
    <property type="entry name" value="Triosephosphate_isomerase_AS"/>
</dbReference>
<accession>A0A7S0DQ95</accession>
<dbReference type="PANTHER" id="PTHR21139:SF2">
    <property type="entry name" value="TRIOSEPHOSPHATE ISOMERASE"/>
    <property type="match status" value="1"/>
</dbReference>
<evidence type="ECO:0000256" key="4">
    <source>
        <dbReference type="ARBA" id="ARBA00011738"/>
    </source>
</evidence>
<dbReference type="FunFam" id="3.20.20.70:FF:000016">
    <property type="entry name" value="Triosephosphate isomerase"/>
    <property type="match status" value="1"/>
</dbReference>
<comment type="subunit">
    <text evidence="4">Homodimer.</text>
</comment>
<evidence type="ECO:0000256" key="9">
    <source>
        <dbReference type="ARBA" id="ARBA00056661"/>
    </source>
</evidence>
<dbReference type="PROSITE" id="PS00171">
    <property type="entry name" value="TIM_1"/>
    <property type="match status" value="1"/>
</dbReference>
<dbReference type="SUPFAM" id="SSF51351">
    <property type="entry name" value="Triosephosphate isomerase (TIM)"/>
    <property type="match status" value="1"/>
</dbReference>
<dbReference type="EMBL" id="HBEM01030922">
    <property type="protein sequence ID" value="CAD8462104.1"/>
    <property type="molecule type" value="Transcribed_RNA"/>
</dbReference>
<sequence length="259" mass="27925">MSTTRKCLIIGNWKCNGTISSTNALAKGVIEGLAKIDTKAVDVLVAPSMVHLLSVSALSNGSKLQVCSQNVSANPCGAFTGEVSADQLIDAGIEWTIIGHSERRQSHKIQSFETDKLIAQKVSISQLKGMNVCVCIGETEAERKEGKTFKVLENQIKSVLPSISSWERFSFAYEPLWAIGTGNTASAEQAQEVHDHVRKFLAKQKGEKIASQTRICYGGSVKPKNCKELIAQKDIDGFLVGGASLTPESFLPVIQSATK</sequence>
<reference evidence="11" key="1">
    <citation type="submission" date="2021-01" db="EMBL/GenBank/DDBJ databases">
        <authorList>
            <person name="Corre E."/>
            <person name="Pelletier E."/>
            <person name="Niang G."/>
            <person name="Scheremetjew M."/>
            <person name="Finn R."/>
            <person name="Kale V."/>
            <person name="Holt S."/>
            <person name="Cochrane G."/>
            <person name="Meng A."/>
            <person name="Brown T."/>
            <person name="Cohen L."/>
        </authorList>
    </citation>
    <scope>NUCLEOTIDE SEQUENCE</scope>
    <source>
        <strain evidence="11">CCMP2058</strain>
    </source>
</reference>
<dbReference type="GO" id="GO:0046166">
    <property type="term" value="P:glyceraldehyde-3-phosphate biosynthetic process"/>
    <property type="evidence" value="ECO:0007669"/>
    <property type="project" value="TreeGrafter"/>
</dbReference>
<proteinExistence type="inferred from homology"/>
<comment type="similarity">
    <text evidence="3 10">Belongs to the triosephosphate isomerase family.</text>
</comment>
<comment type="catalytic activity">
    <reaction evidence="8">
        <text>D-glyceraldehyde 3-phosphate = dihydroxyacetone phosphate</text>
        <dbReference type="Rhea" id="RHEA:18585"/>
        <dbReference type="ChEBI" id="CHEBI:57642"/>
        <dbReference type="ChEBI" id="CHEBI:59776"/>
        <dbReference type="EC" id="5.3.1.1"/>
    </reaction>
    <physiologicalReaction direction="left-to-right" evidence="8">
        <dbReference type="Rhea" id="RHEA:18586"/>
    </physiologicalReaction>
</comment>
<dbReference type="InterPro" id="IPR013785">
    <property type="entry name" value="Aldolase_TIM"/>
</dbReference>
<dbReference type="AlphaFoldDB" id="A0A7S0DQ95"/>
<evidence type="ECO:0000256" key="7">
    <source>
        <dbReference type="ARBA" id="ARBA00023235"/>
    </source>
</evidence>
<evidence type="ECO:0000256" key="1">
    <source>
        <dbReference type="ARBA" id="ARBA00004680"/>
    </source>
</evidence>
<dbReference type="InterPro" id="IPR035990">
    <property type="entry name" value="TIM_sf"/>
</dbReference>
<comment type="pathway">
    <text evidence="2 10">Carbohydrate biosynthesis; gluconeogenesis.</text>
</comment>
<dbReference type="InterPro" id="IPR022896">
    <property type="entry name" value="TrioseP_Isoase_bac/euk"/>
</dbReference>
<dbReference type="InterPro" id="IPR000652">
    <property type="entry name" value="Triosephosphate_isomerase"/>
</dbReference>
<dbReference type="EC" id="5.3.1.1" evidence="10"/>
<dbReference type="PANTHER" id="PTHR21139">
    <property type="entry name" value="TRIOSEPHOSPHATE ISOMERASE"/>
    <property type="match status" value="1"/>
</dbReference>
<comment type="pathway">
    <text evidence="1 10">Carbohydrate degradation; glycolysis; D-glyceraldehyde 3-phosphate from glycerone phosphate: step 1/1.</text>
</comment>
<dbReference type="GO" id="GO:0004807">
    <property type="term" value="F:triose-phosphate isomerase activity"/>
    <property type="evidence" value="ECO:0007669"/>
    <property type="project" value="UniProtKB-EC"/>
</dbReference>
<dbReference type="CDD" id="cd00311">
    <property type="entry name" value="TIM"/>
    <property type="match status" value="1"/>
</dbReference>
<evidence type="ECO:0000256" key="5">
    <source>
        <dbReference type="ARBA" id="ARBA00022432"/>
    </source>
</evidence>
<comment type="function">
    <text evidence="9">Catalyzes the interconversion of glyceraldehyde 3-phosphate and dihydroxyacetone phosphate in the glycolytic and gluconeogenic pathways.</text>
</comment>
<keyword evidence="5 10" id="KW-0312">Gluconeogenesis</keyword>
<gene>
    <name evidence="11" type="ORF">LAMO00422_LOCUS21064</name>
</gene>
<evidence type="ECO:0000256" key="8">
    <source>
        <dbReference type="ARBA" id="ARBA00052432"/>
    </source>
</evidence>
<dbReference type="HAMAP" id="MF_00147_B">
    <property type="entry name" value="TIM_B"/>
    <property type="match status" value="1"/>
</dbReference>
<evidence type="ECO:0000256" key="6">
    <source>
        <dbReference type="ARBA" id="ARBA00023152"/>
    </source>
</evidence>
<evidence type="ECO:0000313" key="11">
    <source>
        <dbReference type="EMBL" id="CAD8462104.1"/>
    </source>
</evidence>
<dbReference type="GO" id="GO:0006096">
    <property type="term" value="P:glycolytic process"/>
    <property type="evidence" value="ECO:0007669"/>
    <property type="project" value="UniProtKB-UniPathway"/>
</dbReference>
<evidence type="ECO:0000256" key="2">
    <source>
        <dbReference type="ARBA" id="ARBA00004742"/>
    </source>
</evidence>
<dbReference type="NCBIfam" id="TIGR00419">
    <property type="entry name" value="tim"/>
    <property type="match status" value="1"/>
</dbReference>
<dbReference type="UniPathway" id="UPA00109">
    <property type="reaction ID" value="UER00189"/>
</dbReference>
<evidence type="ECO:0000256" key="3">
    <source>
        <dbReference type="ARBA" id="ARBA00007422"/>
    </source>
</evidence>
<name>A0A7S0DQ95_9EUKA</name>
<dbReference type="GO" id="GO:0006094">
    <property type="term" value="P:gluconeogenesis"/>
    <property type="evidence" value="ECO:0007669"/>
    <property type="project" value="UniProtKB-UniPathway"/>
</dbReference>
<dbReference type="GO" id="GO:0005829">
    <property type="term" value="C:cytosol"/>
    <property type="evidence" value="ECO:0007669"/>
    <property type="project" value="TreeGrafter"/>
</dbReference>
<protein>
    <recommendedName>
        <fullName evidence="10">Triosephosphate isomerase</fullName>
        <ecNumber evidence="10">5.3.1.1</ecNumber>
    </recommendedName>
</protein>
<keyword evidence="7 10" id="KW-0413">Isomerase</keyword>
<evidence type="ECO:0000256" key="10">
    <source>
        <dbReference type="RuleBase" id="RU363013"/>
    </source>
</evidence>
<dbReference type="GO" id="GO:0019563">
    <property type="term" value="P:glycerol catabolic process"/>
    <property type="evidence" value="ECO:0007669"/>
    <property type="project" value="TreeGrafter"/>
</dbReference>
<dbReference type="Pfam" id="PF00121">
    <property type="entry name" value="TIM"/>
    <property type="match status" value="1"/>
</dbReference>
<keyword evidence="6 10" id="KW-0324">Glycolysis</keyword>
<dbReference type="Gene3D" id="3.20.20.70">
    <property type="entry name" value="Aldolase class I"/>
    <property type="match status" value="1"/>
</dbReference>
<organism evidence="11">
    <name type="scientific">Amorphochlora amoebiformis</name>
    <dbReference type="NCBI Taxonomy" id="1561963"/>
    <lineage>
        <taxon>Eukaryota</taxon>
        <taxon>Sar</taxon>
        <taxon>Rhizaria</taxon>
        <taxon>Cercozoa</taxon>
        <taxon>Chlorarachniophyceae</taxon>
        <taxon>Amorphochlora</taxon>
    </lineage>
</organism>